<dbReference type="RefSeq" id="WP_251499297.1">
    <property type="nucleotide sequence ID" value="NZ_CAJSLV010000099.1"/>
</dbReference>
<dbReference type="AlphaFoldDB" id="A0A9W4GV44"/>
<accession>A0A9W4GV44</accession>
<dbReference type="InterPro" id="IPR006016">
    <property type="entry name" value="UspA"/>
</dbReference>
<evidence type="ECO:0000313" key="3">
    <source>
        <dbReference type="Proteomes" id="UP001152519"/>
    </source>
</evidence>
<proteinExistence type="predicted"/>
<dbReference type="Proteomes" id="UP001152519">
    <property type="component" value="Unassembled WGS sequence"/>
</dbReference>
<reference evidence="2" key="1">
    <citation type="submission" date="2021-05" db="EMBL/GenBank/DDBJ databases">
        <authorList>
            <person name="Arsene-Ploetze F."/>
        </authorList>
    </citation>
    <scope>NUCLEOTIDE SEQUENCE</scope>
    <source>
        <strain evidence="2">DSM 42138</strain>
    </source>
</reference>
<dbReference type="SUPFAM" id="SSF52402">
    <property type="entry name" value="Adenine nucleotide alpha hydrolases-like"/>
    <property type="match status" value="1"/>
</dbReference>
<keyword evidence="3" id="KW-1185">Reference proteome</keyword>
<gene>
    <name evidence="2" type="ORF">SCOCK_660020</name>
</gene>
<dbReference type="EMBL" id="CAJSLV010000099">
    <property type="protein sequence ID" value="CAG6398202.1"/>
    <property type="molecule type" value="Genomic_DNA"/>
</dbReference>
<dbReference type="CDD" id="cd00293">
    <property type="entry name" value="USP-like"/>
    <property type="match status" value="1"/>
</dbReference>
<organism evidence="2 3">
    <name type="scientific">Actinacidiphila cocklensis</name>
    <dbReference type="NCBI Taxonomy" id="887465"/>
    <lineage>
        <taxon>Bacteria</taxon>
        <taxon>Bacillati</taxon>
        <taxon>Actinomycetota</taxon>
        <taxon>Actinomycetes</taxon>
        <taxon>Kitasatosporales</taxon>
        <taxon>Streptomycetaceae</taxon>
        <taxon>Actinacidiphila</taxon>
    </lineage>
</organism>
<evidence type="ECO:0000259" key="1">
    <source>
        <dbReference type="Pfam" id="PF00582"/>
    </source>
</evidence>
<dbReference type="Pfam" id="PF00582">
    <property type="entry name" value="Usp"/>
    <property type="match status" value="1"/>
</dbReference>
<comment type="caution">
    <text evidence="2">The sequence shown here is derived from an EMBL/GenBank/DDBJ whole genome shotgun (WGS) entry which is preliminary data.</text>
</comment>
<feature type="domain" description="UspA" evidence="1">
    <location>
        <begin position="20"/>
        <end position="144"/>
    </location>
</feature>
<name>A0A9W4GV44_9ACTN</name>
<protein>
    <submittedName>
        <fullName evidence="2">Nucleotide-binding universal stress UspA family protein</fullName>
    </submittedName>
</protein>
<sequence length="168" mass="17616">MAVVVWIVEGTWPACVDAARAQAPGAADVVLLHVSPADVPGAARGAFAGLLGRGHPERDPSTRLEHLAAASADRLLSEAARRLGRPCARQERSGRIEREVVAAAEGADLLVLARDGDRTHLGPRSLGPASRFIVDHAPCPVLLVWPDTAPGIATIPPPPPHPPHHPPH</sequence>
<evidence type="ECO:0000313" key="2">
    <source>
        <dbReference type="EMBL" id="CAG6398202.1"/>
    </source>
</evidence>
<dbReference type="Gene3D" id="3.40.50.12370">
    <property type="match status" value="1"/>
</dbReference>